<sequence length="455" mass="49716">MRIHRFLTAASLTLTAAGYAEVPELTALVPEATGYELIARCDPRTWAKTGYRTDNTETLAGDLKRVGYLLKLTDQEGNLSWVFAAMDPFTDAIADIAVPASGGNAFQDYVNNLEVFSNVPGVKTGKFEKGNIEFWATNYVAANAKQIPGASDKTFDFGDRKSADGSYGSMQLHNYPEKQTVFSFSNLRAGANCDLGIGNNPSGNPDWTFSKSANKYKNAELLVVAQIDNMKTVTPFRYDEKTVMEKAASLVPETTGKKLLYAYNLRTGSGFGDKSRVNYQVDNSAQFTARPARVGYLMVLTDKSGKENWVYAEMDNFAENVRQLGVPVKSAGARFQQPVANLAVKSNVDSVKTGSFPAGNIEFWPNDYKPQNNTGVEGASDDQFDFGDQVNPGGGYGSMQVHNTAEKQTVFAYNNFSAGANSDAGIGNRPGRHPDWTFSQNLKNYKSGWLFVIAD</sequence>
<dbReference type="GeneID" id="78294231"/>
<dbReference type="EMBL" id="QEKH01000004">
    <property type="protein sequence ID" value="PVY44917.1"/>
    <property type="molecule type" value="Genomic_DNA"/>
</dbReference>
<proteinExistence type="predicted"/>
<name>A0A2U1B8R2_9BACT</name>
<organism evidence="1 2">
    <name type="scientific">Victivallis vadensis</name>
    <dbReference type="NCBI Taxonomy" id="172901"/>
    <lineage>
        <taxon>Bacteria</taxon>
        <taxon>Pseudomonadati</taxon>
        <taxon>Lentisphaerota</taxon>
        <taxon>Lentisphaeria</taxon>
        <taxon>Victivallales</taxon>
        <taxon>Victivallaceae</taxon>
        <taxon>Victivallis</taxon>
    </lineage>
</organism>
<accession>A0A2U1B8R2</accession>
<evidence type="ECO:0000313" key="1">
    <source>
        <dbReference type="EMBL" id="PVY44917.1"/>
    </source>
</evidence>
<evidence type="ECO:0000313" key="2">
    <source>
        <dbReference type="Proteomes" id="UP000245959"/>
    </source>
</evidence>
<dbReference type="RefSeq" id="WP_116882908.1">
    <property type="nucleotide sequence ID" value="NZ_CABMMC010000189.1"/>
</dbReference>
<dbReference type="OrthoDB" id="7869753at2"/>
<keyword evidence="2" id="KW-1185">Reference proteome</keyword>
<dbReference type="Proteomes" id="UP000245959">
    <property type="component" value="Unassembled WGS sequence"/>
</dbReference>
<gene>
    <name evidence="1" type="ORF">C8D82_10461</name>
</gene>
<comment type="caution">
    <text evidence="1">The sequence shown here is derived from an EMBL/GenBank/DDBJ whole genome shotgun (WGS) entry which is preliminary data.</text>
</comment>
<protein>
    <submittedName>
        <fullName evidence="1">Uncharacterized protein</fullName>
    </submittedName>
</protein>
<reference evidence="1 2" key="1">
    <citation type="submission" date="2018-04" db="EMBL/GenBank/DDBJ databases">
        <title>Genomic Encyclopedia of Type Strains, Phase IV (KMG-IV): sequencing the most valuable type-strain genomes for metagenomic binning, comparative biology and taxonomic classification.</title>
        <authorList>
            <person name="Goeker M."/>
        </authorList>
    </citation>
    <scope>NUCLEOTIDE SEQUENCE [LARGE SCALE GENOMIC DNA]</scope>
    <source>
        <strain evidence="1 2">DSM 14823</strain>
    </source>
</reference>
<dbReference type="AlphaFoldDB" id="A0A2U1B8R2"/>